<evidence type="ECO:0000313" key="3">
    <source>
        <dbReference type="Proteomes" id="UP001317779"/>
    </source>
</evidence>
<evidence type="ECO:0000256" key="1">
    <source>
        <dbReference type="SAM" id="MobiDB-lite"/>
    </source>
</evidence>
<keyword evidence="3" id="KW-1185">Reference proteome</keyword>
<name>A0ABM8DV62_9MICO</name>
<proteinExistence type="predicted"/>
<dbReference type="Proteomes" id="UP001317779">
    <property type="component" value="Chromosome"/>
</dbReference>
<dbReference type="EMBL" id="AP027141">
    <property type="protein sequence ID" value="BDV29564.1"/>
    <property type="molecule type" value="Genomic_DNA"/>
</dbReference>
<protein>
    <recommendedName>
        <fullName evidence="4">DUF4232 domain-containing protein</fullName>
    </recommendedName>
</protein>
<evidence type="ECO:0008006" key="4">
    <source>
        <dbReference type="Google" id="ProtNLM"/>
    </source>
</evidence>
<evidence type="ECO:0000313" key="2">
    <source>
        <dbReference type="EMBL" id="BDV29564.1"/>
    </source>
</evidence>
<organism evidence="2 3">
    <name type="scientific">Microbacterium terricola</name>
    <dbReference type="NCBI Taxonomy" id="344163"/>
    <lineage>
        <taxon>Bacteria</taxon>
        <taxon>Bacillati</taxon>
        <taxon>Actinomycetota</taxon>
        <taxon>Actinomycetes</taxon>
        <taxon>Micrococcales</taxon>
        <taxon>Microbacteriaceae</taxon>
        <taxon>Microbacterium</taxon>
    </lineage>
</organism>
<feature type="compositionally biased region" description="Polar residues" evidence="1">
    <location>
        <begin position="31"/>
        <end position="40"/>
    </location>
</feature>
<feature type="compositionally biased region" description="Low complexity" evidence="1">
    <location>
        <begin position="54"/>
        <end position="76"/>
    </location>
</feature>
<gene>
    <name evidence="2" type="ORF">Microterr_02240</name>
</gene>
<sequence length="214" mass="21929">MTLLALLLVIAGVVWLVVAQPWRGSADDAGSDTTSTSETVAEQAGADELPVPESTTATGATPDAGASASASATPGATASAAPCLASDIDVVAVTDKESYASGQHPKLSIKLTNTGEDCTMNVGTSTQVFTITSGDDTWWRSTDCQGEPSDMIVLLKADQTVESATPLEWDRTRSSVSTCDSDSRPTASGGGATYNLSVEIGGILSLEATTFLLY</sequence>
<feature type="region of interest" description="Disordered" evidence="1">
    <location>
        <begin position="24"/>
        <end position="76"/>
    </location>
</feature>
<accession>A0ABM8DV62</accession>
<reference evidence="2 3" key="1">
    <citation type="submission" date="2022-12" db="EMBL/GenBank/DDBJ databases">
        <title>Microbacterium terricola strain KV-448 chromosome, complete genome.</title>
        <authorList>
            <person name="Oshima T."/>
            <person name="Moriya T."/>
            <person name="Bessho Y."/>
        </authorList>
    </citation>
    <scope>NUCLEOTIDE SEQUENCE [LARGE SCALE GENOMIC DNA]</scope>
    <source>
        <strain evidence="2 3">KV-448</strain>
    </source>
</reference>